<reference evidence="2 3" key="1">
    <citation type="submission" date="2019-02" db="EMBL/GenBank/DDBJ databases">
        <title>Deep-cultivation of Planctomycetes and their phenomic and genomic characterization uncovers novel biology.</title>
        <authorList>
            <person name="Wiegand S."/>
            <person name="Jogler M."/>
            <person name="Boedeker C."/>
            <person name="Pinto D."/>
            <person name="Vollmers J."/>
            <person name="Rivas-Marin E."/>
            <person name="Kohn T."/>
            <person name="Peeters S.H."/>
            <person name="Heuer A."/>
            <person name="Rast P."/>
            <person name="Oberbeckmann S."/>
            <person name="Bunk B."/>
            <person name="Jeske O."/>
            <person name="Meyerdierks A."/>
            <person name="Storesund J.E."/>
            <person name="Kallscheuer N."/>
            <person name="Luecker S."/>
            <person name="Lage O.M."/>
            <person name="Pohl T."/>
            <person name="Merkel B.J."/>
            <person name="Hornburger P."/>
            <person name="Mueller R.-W."/>
            <person name="Bruemmer F."/>
            <person name="Labrenz M."/>
            <person name="Spormann A.M."/>
            <person name="Op Den Camp H."/>
            <person name="Overmann J."/>
            <person name="Amann R."/>
            <person name="Jetten M.S.M."/>
            <person name="Mascher T."/>
            <person name="Medema M.H."/>
            <person name="Devos D.P."/>
            <person name="Kaster A.-K."/>
            <person name="Ovreas L."/>
            <person name="Rohde M."/>
            <person name="Galperin M.Y."/>
            <person name="Jogler C."/>
        </authorList>
    </citation>
    <scope>NUCLEOTIDE SEQUENCE [LARGE SCALE GENOMIC DNA]</scope>
    <source>
        <strain evidence="2 3">Pla108</strain>
    </source>
</reference>
<dbReference type="InterPro" id="IPR012332">
    <property type="entry name" value="Autotransporter_pectin_lyase_C"/>
</dbReference>
<dbReference type="RefSeq" id="WP_197526302.1">
    <property type="nucleotide sequence ID" value="NZ_SJPR01000001.1"/>
</dbReference>
<dbReference type="Gene3D" id="2.160.20.20">
    <property type="match status" value="1"/>
</dbReference>
<proteinExistence type="predicted"/>
<dbReference type="GO" id="GO:0000272">
    <property type="term" value="P:polysaccharide catabolic process"/>
    <property type="evidence" value="ECO:0007669"/>
    <property type="project" value="InterPro"/>
</dbReference>
<name>A0A5C6AQE2_9BACT</name>
<keyword evidence="3" id="KW-1185">Reference proteome</keyword>
<evidence type="ECO:0008006" key="4">
    <source>
        <dbReference type="Google" id="ProtNLM"/>
    </source>
</evidence>
<evidence type="ECO:0000313" key="2">
    <source>
        <dbReference type="EMBL" id="TWU00414.1"/>
    </source>
</evidence>
<gene>
    <name evidence="2" type="ORF">Pla108_13650</name>
</gene>
<dbReference type="EMBL" id="SJPR01000001">
    <property type="protein sequence ID" value="TWU00414.1"/>
    <property type="molecule type" value="Genomic_DNA"/>
</dbReference>
<comment type="caution">
    <text evidence="2">The sequence shown here is derived from an EMBL/GenBank/DDBJ whole genome shotgun (WGS) entry which is preliminary data.</text>
</comment>
<evidence type="ECO:0000256" key="1">
    <source>
        <dbReference type="SAM" id="SignalP"/>
    </source>
</evidence>
<organism evidence="2 3">
    <name type="scientific">Botrimarina colliarenosi</name>
    <dbReference type="NCBI Taxonomy" id="2528001"/>
    <lineage>
        <taxon>Bacteria</taxon>
        <taxon>Pseudomonadati</taxon>
        <taxon>Planctomycetota</taxon>
        <taxon>Planctomycetia</taxon>
        <taxon>Pirellulales</taxon>
        <taxon>Lacipirellulaceae</taxon>
        <taxon>Botrimarina</taxon>
    </lineage>
</organism>
<dbReference type="AlphaFoldDB" id="A0A5C6AQE2"/>
<protein>
    <recommendedName>
        <fullName evidence="4">Lipoprotein</fullName>
    </recommendedName>
</protein>
<feature type="signal peptide" evidence="1">
    <location>
        <begin position="1"/>
        <end position="24"/>
    </location>
</feature>
<sequence precursor="true">MAYRPTVLALAASLGLLGGTTVKAQFATVYNVPPDSLPTRIDAFGRLTNRVLTSDTQVNIADGASFYDASSGTIRGIPVYIGDSSISLTNTEVNVAGGEVDDLWVYDGVAVSVSGGAVDTLIVEDGAIASVTGGDLGSLTVRSGGHAVASDGVIRRYEIDGGTGVLAAGADVEFLDVNEGSLVVNGGVVRSLTDVLASGSLTVNSGRFEDSVAAQAGATLDIRGGEFLDGIGMPSGVQAILSGGYFDKTFGGGLSAYGATTLVGAEFVVDGQPMSINQATPITVTRDIAGVFPNGTPFAFSRSDGDGFRTSGVSFTLSPAAPPAPIAGVYFASLSPTFRSVRAGQTLIIDAGGIVPGPLGIVGGGAVVQPGGVVNDDVEVSLGELIVEGGLLNGTLKAFGGGVVIYRGGEHEKPIFDANARALAGGAVRVEGGVIDRIQAVEGDLAITGGQVDFASAEAGSVDLAGGALRRLDLRRRQTATSGIQGSKLVAAGGTIDSLTIEHGSSAWIGSGVVGEAKLINGSGGPLVTTLTVAGGRIEGDVSMRQGSLRILGGEWIGGIVAPSDPVFLSPATIDLFGVKFSIDGQPVALNPGESLAVPFGEGLLTATLTDGEVFTLDLAAELPNTDAVSIHLVPQWQGDFNNDGVVDSADYTVWRDAASSGDSVADADYDGVVDHRDYTLWRLRFGTTYGDPAMTVPEPAAAGATLLGFSLLARRARRNRF</sequence>
<keyword evidence="1" id="KW-0732">Signal</keyword>
<accession>A0A5C6AQE2</accession>
<evidence type="ECO:0000313" key="3">
    <source>
        <dbReference type="Proteomes" id="UP000317421"/>
    </source>
</evidence>
<dbReference type="SUPFAM" id="SSF63446">
    <property type="entry name" value="Type I dockerin domain"/>
    <property type="match status" value="1"/>
</dbReference>
<dbReference type="Gene3D" id="1.10.1330.10">
    <property type="entry name" value="Dockerin domain"/>
    <property type="match status" value="1"/>
</dbReference>
<feature type="chain" id="PRO_5022715362" description="Lipoprotein" evidence="1">
    <location>
        <begin position="25"/>
        <end position="722"/>
    </location>
</feature>
<dbReference type="InterPro" id="IPR036439">
    <property type="entry name" value="Dockerin_dom_sf"/>
</dbReference>
<dbReference type="Proteomes" id="UP000317421">
    <property type="component" value="Unassembled WGS sequence"/>
</dbReference>